<feature type="transmembrane region" description="Helical" evidence="7">
    <location>
        <begin position="12"/>
        <end position="37"/>
    </location>
</feature>
<dbReference type="PROSITE" id="PS50928">
    <property type="entry name" value="ABC_TM1"/>
    <property type="match status" value="1"/>
</dbReference>
<accession>A0A9D0YX85</accession>
<evidence type="ECO:0000256" key="6">
    <source>
        <dbReference type="ARBA" id="ARBA00023136"/>
    </source>
</evidence>
<keyword evidence="6 7" id="KW-0472">Membrane</keyword>
<dbReference type="GO" id="GO:0055085">
    <property type="term" value="P:transmembrane transport"/>
    <property type="evidence" value="ECO:0007669"/>
    <property type="project" value="InterPro"/>
</dbReference>
<evidence type="ECO:0000256" key="7">
    <source>
        <dbReference type="RuleBase" id="RU363032"/>
    </source>
</evidence>
<dbReference type="InterPro" id="IPR000515">
    <property type="entry name" value="MetI-like"/>
</dbReference>
<feature type="transmembrane region" description="Helical" evidence="7">
    <location>
        <begin position="81"/>
        <end position="100"/>
    </location>
</feature>
<dbReference type="InterPro" id="IPR035906">
    <property type="entry name" value="MetI-like_sf"/>
</dbReference>
<organism evidence="9 10">
    <name type="scientific">Candidatus Avichristensenella intestinipullorum</name>
    <dbReference type="NCBI Taxonomy" id="2840693"/>
    <lineage>
        <taxon>Bacteria</taxon>
        <taxon>Bacillati</taxon>
        <taxon>Bacillota</taxon>
        <taxon>Clostridia</taxon>
        <taxon>Candidatus Avichristensenella</taxon>
    </lineage>
</organism>
<feature type="transmembrane region" description="Helical" evidence="7">
    <location>
        <begin position="185"/>
        <end position="208"/>
    </location>
</feature>
<evidence type="ECO:0000256" key="5">
    <source>
        <dbReference type="ARBA" id="ARBA00022989"/>
    </source>
</evidence>
<evidence type="ECO:0000256" key="4">
    <source>
        <dbReference type="ARBA" id="ARBA00022692"/>
    </source>
</evidence>
<feature type="domain" description="ABC transmembrane type-1" evidence="8">
    <location>
        <begin position="77"/>
        <end position="271"/>
    </location>
</feature>
<comment type="subcellular location">
    <subcellularLocation>
        <location evidence="1 7">Cell membrane</location>
        <topology evidence="1 7">Multi-pass membrane protein</topology>
    </subcellularLocation>
</comment>
<dbReference type="Pfam" id="PF00528">
    <property type="entry name" value="BPD_transp_1"/>
    <property type="match status" value="1"/>
</dbReference>
<gene>
    <name evidence="9" type="ORF">IAA66_02980</name>
</gene>
<comment type="caution">
    <text evidence="9">The sequence shown here is derived from an EMBL/GenBank/DDBJ whole genome shotgun (WGS) entry which is preliminary data.</text>
</comment>
<evidence type="ECO:0000256" key="3">
    <source>
        <dbReference type="ARBA" id="ARBA00022475"/>
    </source>
</evidence>
<dbReference type="CDD" id="cd06261">
    <property type="entry name" value="TM_PBP2"/>
    <property type="match status" value="1"/>
</dbReference>
<evidence type="ECO:0000256" key="2">
    <source>
        <dbReference type="ARBA" id="ARBA00022448"/>
    </source>
</evidence>
<proteinExistence type="inferred from homology"/>
<name>A0A9D0YX85_9FIRM</name>
<dbReference type="AlphaFoldDB" id="A0A9D0YX85"/>
<dbReference type="EMBL" id="DVFI01000039">
    <property type="protein sequence ID" value="HIQ62535.1"/>
    <property type="molecule type" value="Genomic_DNA"/>
</dbReference>
<keyword evidence="4 7" id="KW-0812">Transmembrane</keyword>
<comment type="similarity">
    <text evidence="7">Belongs to the binding-protein-dependent transport system permease family.</text>
</comment>
<evidence type="ECO:0000313" key="9">
    <source>
        <dbReference type="EMBL" id="HIQ62535.1"/>
    </source>
</evidence>
<reference evidence="9" key="2">
    <citation type="journal article" date="2021" name="PeerJ">
        <title>Extensive microbial diversity within the chicken gut microbiome revealed by metagenomics and culture.</title>
        <authorList>
            <person name="Gilroy R."/>
            <person name="Ravi A."/>
            <person name="Getino M."/>
            <person name="Pursley I."/>
            <person name="Horton D.L."/>
            <person name="Alikhan N.F."/>
            <person name="Baker D."/>
            <person name="Gharbi K."/>
            <person name="Hall N."/>
            <person name="Watson M."/>
            <person name="Adriaenssens E.M."/>
            <person name="Foster-Nyarko E."/>
            <person name="Jarju S."/>
            <person name="Secka A."/>
            <person name="Antonio M."/>
            <person name="Oren A."/>
            <person name="Chaudhuri R.R."/>
            <person name="La Ragione R."/>
            <person name="Hildebrand F."/>
            <person name="Pallen M.J."/>
        </authorList>
    </citation>
    <scope>NUCLEOTIDE SEQUENCE</scope>
    <source>
        <strain evidence="9">ChiHile30-977</strain>
    </source>
</reference>
<feature type="transmembrane region" description="Helical" evidence="7">
    <location>
        <begin position="144"/>
        <end position="164"/>
    </location>
</feature>
<dbReference type="SUPFAM" id="SSF161098">
    <property type="entry name" value="MetI-like"/>
    <property type="match status" value="1"/>
</dbReference>
<evidence type="ECO:0000256" key="1">
    <source>
        <dbReference type="ARBA" id="ARBA00004651"/>
    </source>
</evidence>
<protein>
    <submittedName>
        <fullName evidence="9">Carbohydrate ABC transporter permease</fullName>
    </submittedName>
</protein>
<evidence type="ECO:0000259" key="8">
    <source>
        <dbReference type="PROSITE" id="PS50928"/>
    </source>
</evidence>
<dbReference type="PANTHER" id="PTHR43744:SF9">
    <property type="entry name" value="POLYGALACTURONAN_RHAMNOGALACTURONAN TRANSPORT SYSTEM PERMEASE PROTEIN YTCP"/>
    <property type="match status" value="1"/>
</dbReference>
<dbReference type="PANTHER" id="PTHR43744">
    <property type="entry name" value="ABC TRANSPORTER PERMEASE PROTEIN MG189-RELATED-RELATED"/>
    <property type="match status" value="1"/>
</dbReference>
<keyword evidence="3" id="KW-1003">Cell membrane</keyword>
<feature type="transmembrane region" description="Helical" evidence="7">
    <location>
        <begin position="112"/>
        <end position="132"/>
    </location>
</feature>
<evidence type="ECO:0000313" key="10">
    <source>
        <dbReference type="Proteomes" id="UP000886819"/>
    </source>
</evidence>
<feature type="transmembrane region" description="Helical" evidence="7">
    <location>
        <begin position="265"/>
        <end position="284"/>
    </location>
</feature>
<sequence length="299" mass="33462">MQAKKRVLNSDTVFNFFVYLGLGLLALIIVYPLYFIVIASVSDPMLVGTGKVLLYPRGITFEGYQKIVEYTDLWVGYGNTILYTVGFTFIGTTVTLLAGYALSRKGLVGRNLFMTLFVITMFFNGGLVPTYFTVRSLGLSNTRWIIMILGSLTAYRVIITRTFFSSSIPDELYEAATLDGCSQTRFFVQIVLPLSKAITAVLVMYTAVQQWNSWYNAMVYLMDEELMPLQSVLRTIILSSQAMSEAMEMSGSDDMSAHLMMVETMKYGVIIVSSVPILCLYPFVQKYFTQGVMIGSIKG</sequence>
<keyword evidence="2 7" id="KW-0813">Transport</keyword>
<dbReference type="Proteomes" id="UP000886819">
    <property type="component" value="Unassembled WGS sequence"/>
</dbReference>
<dbReference type="Gene3D" id="1.10.3720.10">
    <property type="entry name" value="MetI-like"/>
    <property type="match status" value="1"/>
</dbReference>
<keyword evidence="5 7" id="KW-1133">Transmembrane helix</keyword>
<reference evidence="9" key="1">
    <citation type="submission" date="2020-10" db="EMBL/GenBank/DDBJ databases">
        <authorList>
            <person name="Gilroy R."/>
        </authorList>
    </citation>
    <scope>NUCLEOTIDE SEQUENCE</scope>
    <source>
        <strain evidence="9">ChiHile30-977</strain>
    </source>
</reference>
<dbReference type="GO" id="GO:0005886">
    <property type="term" value="C:plasma membrane"/>
    <property type="evidence" value="ECO:0007669"/>
    <property type="project" value="UniProtKB-SubCell"/>
</dbReference>